<dbReference type="Proteomes" id="UP000267798">
    <property type="component" value="Unassembled WGS sequence"/>
</dbReference>
<dbReference type="EMBL" id="QXQB01000001">
    <property type="protein sequence ID" value="RJX40929.1"/>
    <property type="molecule type" value="Genomic_DNA"/>
</dbReference>
<accession>A0A3A6PRR4</accession>
<comment type="caution">
    <text evidence="1">The sequence shown here is derived from an EMBL/GenBank/DDBJ whole genome shotgun (WGS) entry which is preliminary data.</text>
</comment>
<dbReference type="AlphaFoldDB" id="A0A3A6PRR4"/>
<organism evidence="1 2">
    <name type="scientific">Paenibacillus pinisoli</name>
    <dbReference type="NCBI Taxonomy" id="1276110"/>
    <lineage>
        <taxon>Bacteria</taxon>
        <taxon>Bacillati</taxon>
        <taxon>Bacillota</taxon>
        <taxon>Bacilli</taxon>
        <taxon>Bacillales</taxon>
        <taxon>Paenibacillaceae</taxon>
        <taxon>Paenibacillus</taxon>
    </lineage>
</organism>
<proteinExistence type="predicted"/>
<evidence type="ECO:0000313" key="2">
    <source>
        <dbReference type="Proteomes" id="UP000267798"/>
    </source>
</evidence>
<keyword evidence="2" id="KW-1185">Reference proteome</keyword>
<dbReference type="OrthoDB" id="2937855at2"/>
<reference evidence="1 2" key="1">
    <citation type="submission" date="2018-09" db="EMBL/GenBank/DDBJ databases">
        <title>Paenibacillus aracenensis nov. sp. isolated from a cave in southern Spain.</title>
        <authorList>
            <person name="Jurado V."/>
            <person name="Gutierrez-Patricio S."/>
            <person name="Gonzalez-Pimentel J.L."/>
            <person name="Miller A.Z."/>
            <person name="Laiz L."/>
            <person name="Saiz-Jimenez C."/>
        </authorList>
    </citation>
    <scope>NUCLEOTIDE SEQUENCE [LARGE SCALE GENOMIC DNA]</scope>
    <source>
        <strain evidence="1 2">JCM 19203</strain>
    </source>
</reference>
<gene>
    <name evidence="1" type="ORF">D3P09_02620</name>
</gene>
<protein>
    <submittedName>
        <fullName evidence="1">Uncharacterized protein</fullName>
    </submittedName>
</protein>
<name>A0A3A6PRR4_9BACL</name>
<sequence>MKWVLTIIMLMPLWLYFSAFSHDEHLQTKLKAELKDGLKVATHDAALQVDDEALEQGTIRFMPAAAKAAFSESIQRTYKLDHTLQPTRSSIWQSAFEVVLFEMVEEGPFPRIYHSGPPYYYSDTINGPSIIAIVKAKHPKFYGISRDFAYVIGSSHEYVPIQVGKFLM</sequence>
<dbReference type="RefSeq" id="WP_120106944.1">
    <property type="nucleotide sequence ID" value="NZ_QXQB01000001.1"/>
</dbReference>
<evidence type="ECO:0000313" key="1">
    <source>
        <dbReference type="EMBL" id="RJX40929.1"/>
    </source>
</evidence>